<dbReference type="Pfam" id="PF13679">
    <property type="entry name" value="Methyltransf_32"/>
    <property type="match status" value="1"/>
</dbReference>
<dbReference type="AlphaFoldDB" id="A0A8T0FKU9"/>
<proteinExistence type="predicted"/>
<sequence>MDKVGDIFICNADTIEEVKRHAHMLTLFLSSASFLTEAYILDYFVEKLWTHLPSGWLETVMEFDIDDLELFINSEENVRCRRPWPLTLLSFRASAFALTLSRKSIYSPEVIRKFLEENFKSQSENCQIDSASEECCWSFSSSEFESKSGQHKKIPEFCRRHVKPKKQHEIFRMAQVTDSVMKYFDLKHAIDIGSGQGHLSRLLALCYNLKLATLEANQLHVSGAVQFDKQAINSLRRVKKYKSDVSTNVKTLPHHVESSVTLSSSESCLEKVLKHAWDHSLEDYEKFALMGLHTCGNLAETVLKTFAKCDQSQVLLSIGCCYMKLESTKDSEGYPLSLFVKSLPSHSLSYEAKEMACHALEMYIQRLHDKVPHLKIHCYRATLEQCIVHHHPELKHLGLRGVKNAESLPFQEYAQRALSKASVTVPNEFYSLPEIQACLERWKEVLIFYSLRLITAPVVESLILLDRLIYLYEQGYPGCIVPIFDPTLSPRNQILISAKFFPTRSQDGLFFTKEWEARMLIPLPPEIVAYVVLFHYIRMATIVSDSSKLQDIDRSEREGRDSELLAKKKRRLREKETDVFIGGSVGKTSITARIDAAALSSQRCPSGTTFVSCNVLFREKSLNLEILDISGEEKLRCMAPIYYREAKAALCVFDLTSEKTFHSLQRWIDSIKNNARDDCQLIILGNKVDLEDIRQVTKERAEKYSIFVGATYFEVSAVTGVGLLNVVISISKQILCLSDCSISYAAKRSIISNSIEYISPKKEEKKRRFSFPIRRRSLMHEKQNIS</sequence>
<evidence type="ECO:0000313" key="3">
    <source>
        <dbReference type="Proteomes" id="UP000807504"/>
    </source>
</evidence>
<dbReference type="PANTHER" id="PTHR12496:SF2">
    <property type="entry name" value="METHYLTRANSFERASE-LIKE PROTEIN 25B"/>
    <property type="match status" value="1"/>
</dbReference>
<dbReference type="SMART" id="SM00173">
    <property type="entry name" value="RAS"/>
    <property type="match status" value="1"/>
</dbReference>
<dbReference type="PROSITE" id="PS51421">
    <property type="entry name" value="RAS"/>
    <property type="match status" value="1"/>
</dbReference>
<dbReference type="GO" id="GO:0003924">
    <property type="term" value="F:GTPase activity"/>
    <property type="evidence" value="ECO:0007669"/>
    <property type="project" value="InterPro"/>
</dbReference>
<organism evidence="2 3">
    <name type="scientific">Argiope bruennichi</name>
    <name type="common">Wasp spider</name>
    <name type="synonym">Aranea bruennichi</name>
    <dbReference type="NCBI Taxonomy" id="94029"/>
    <lineage>
        <taxon>Eukaryota</taxon>
        <taxon>Metazoa</taxon>
        <taxon>Ecdysozoa</taxon>
        <taxon>Arthropoda</taxon>
        <taxon>Chelicerata</taxon>
        <taxon>Arachnida</taxon>
        <taxon>Araneae</taxon>
        <taxon>Araneomorphae</taxon>
        <taxon>Entelegynae</taxon>
        <taxon>Araneoidea</taxon>
        <taxon>Araneidae</taxon>
        <taxon>Argiope</taxon>
    </lineage>
</organism>
<feature type="domain" description="Methyltransferase" evidence="1">
    <location>
        <begin position="165"/>
        <end position="326"/>
    </location>
</feature>
<dbReference type="PROSITE" id="PS51419">
    <property type="entry name" value="RAB"/>
    <property type="match status" value="1"/>
</dbReference>
<name>A0A8T0FKU9_ARGBR</name>
<accession>A0A8T0FKU9</accession>
<dbReference type="EMBL" id="JABXBU010000011">
    <property type="protein sequence ID" value="KAF8790000.1"/>
    <property type="molecule type" value="Genomic_DNA"/>
</dbReference>
<dbReference type="InterPro" id="IPR052220">
    <property type="entry name" value="METTL25"/>
</dbReference>
<dbReference type="Proteomes" id="UP000807504">
    <property type="component" value="Unassembled WGS sequence"/>
</dbReference>
<dbReference type="InterPro" id="IPR025714">
    <property type="entry name" value="Methyltranfer_dom"/>
</dbReference>
<dbReference type="PRINTS" id="PR00449">
    <property type="entry name" value="RASTRNSFRMNG"/>
</dbReference>
<dbReference type="SMART" id="SM00174">
    <property type="entry name" value="RHO"/>
    <property type="match status" value="1"/>
</dbReference>
<reference evidence="2" key="1">
    <citation type="journal article" date="2020" name="bioRxiv">
        <title>Chromosome-level reference genome of the European wasp spider Argiope bruennichi: a resource for studies on range expansion and evolutionary adaptation.</title>
        <authorList>
            <person name="Sheffer M.M."/>
            <person name="Hoppe A."/>
            <person name="Krehenwinkel H."/>
            <person name="Uhl G."/>
            <person name="Kuss A.W."/>
            <person name="Jensen L."/>
            <person name="Jensen C."/>
            <person name="Gillespie R.G."/>
            <person name="Hoff K.J."/>
            <person name="Prost S."/>
        </authorList>
    </citation>
    <scope>NUCLEOTIDE SEQUENCE</scope>
</reference>
<keyword evidence="3" id="KW-1185">Reference proteome</keyword>
<dbReference type="InterPro" id="IPR005225">
    <property type="entry name" value="Small_GTP-bd"/>
</dbReference>
<evidence type="ECO:0000313" key="2">
    <source>
        <dbReference type="EMBL" id="KAF8790000.1"/>
    </source>
</evidence>
<dbReference type="GO" id="GO:0005525">
    <property type="term" value="F:GTP binding"/>
    <property type="evidence" value="ECO:0007669"/>
    <property type="project" value="InterPro"/>
</dbReference>
<dbReference type="Gene3D" id="3.40.50.300">
    <property type="entry name" value="P-loop containing nucleotide triphosphate hydrolases"/>
    <property type="match status" value="1"/>
</dbReference>
<evidence type="ECO:0000259" key="1">
    <source>
        <dbReference type="Pfam" id="PF13679"/>
    </source>
</evidence>
<reference evidence="2" key="2">
    <citation type="submission" date="2020-06" db="EMBL/GenBank/DDBJ databases">
        <authorList>
            <person name="Sheffer M."/>
        </authorList>
    </citation>
    <scope>NUCLEOTIDE SEQUENCE</scope>
</reference>
<dbReference type="SMART" id="SM00175">
    <property type="entry name" value="RAB"/>
    <property type="match status" value="1"/>
</dbReference>
<dbReference type="NCBIfam" id="TIGR00231">
    <property type="entry name" value="small_GTP"/>
    <property type="match status" value="1"/>
</dbReference>
<gene>
    <name evidence="2" type="ORF">HNY73_005089</name>
</gene>
<dbReference type="InterPro" id="IPR027417">
    <property type="entry name" value="P-loop_NTPase"/>
</dbReference>
<dbReference type="PANTHER" id="PTHR12496">
    <property type="entry name" value="CGI-41 METHYLTRANSFERASE"/>
    <property type="match status" value="1"/>
</dbReference>
<dbReference type="InterPro" id="IPR001806">
    <property type="entry name" value="Small_GTPase"/>
</dbReference>
<dbReference type="CDD" id="cd00154">
    <property type="entry name" value="Rab"/>
    <property type="match status" value="1"/>
</dbReference>
<dbReference type="SUPFAM" id="SSF52540">
    <property type="entry name" value="P-loop containing nucleoside triphosphate hydrolases"/>
    <property type="match status" value="1"/>
</dbReference>
<dbReference type="Pfam" id="PF00071">
    <property type="entry name" value="Ras"/>
    <property type="match status" value="1"/>
</dbReference>
<comment type="caution">
    <text evidence="2">The sequence shown here is derived from an EMBL/GenBank/DDBJ whole genome shotgun (WGS) entry which is preliminary data.</text>
</comment>
<protein>
    <submittedName>
        <fullName evidence="2">Protein RRNAD1 like protein</fullName>
    </submittedName>
</protein>